<evidence type="ECO:0000256" key="3">
    <source>
        <dbReference type="ARBA" id="ARBA00022448"/>
    </source>
</evidence>
<evidence type="ECO:0000256" key="1">
    <source>
        <dbReference type="ARBA" id="ARBA00004196"/>
    </source>
</evidence>
<dbReference type="Pfam" id="PF12833">
    <property type="entry name" value="HTH_18"/>
    <property type="match status" value="1"/>
</dbReference>
<dbReference type="EMBL" id="JARSFG010000001">
    <property type="protein sequence ID" value="MEC1176869.1"/>
    <property type="molecule type" value="Genomic_DNA"/>
</dbReference>
<dbReference type="InterPro" id="IPR018060">
    <property type="entry name" value="HTH_AraC"/>
</dbReference>
<dbReference type="InterPro" id="IPR009057">
    <property type="entry name" value="Homeodomain-like_sf"/>
</dbReference>
<keyword evidence="5" id="KW-0805">Transcription regulation</keyword>
<protein>
    <submittedName>
        <fullName evidence="9">Helix-turn-helix domain-containing protein</fullName>
    </submittedName>
</protein>
<evidence type="ECO:0000259" key="7">
    <source>
        <dbReference type="PROSITE" id="PS01124"/>
    </source>
</evidence>
<dbReference type="GO" id="GO:1901678">
    <property type="term" value="P:iron coordination entity transport"/>
    <property type="evidence" value="ECO:0007669"/>
    <property type="project" value="UniProtKB-ARBA"/>
</dbReference>
<proteinExistence type="inferred from homology"/>
<feature type="domain" description="HTH araC/xylS-type" evidence="7">
    <location>
        <begin position="19"/>
        <end position="117"/>
    </location>
</feature>
<dbReference type="InterPro" id="IPR002491">
    <property type="entry name" value="ABC_transptr_periplasmic_BD"/>
</dbReference>
<evidence type="ECO:0000256" key="6">
    <source>
        <dbReference type="ARBA" id="ARBA00023163"/>
    </source>
</evidence>
<keyword evidence="4" id="KW-0732">Signal</keyword>
<accession>A0AAW9NEV5</accession>
<dbReference type="SUPFAM" id="SSF53807">
    <property type="entry name" value="Helical backbone' metal receptor"/>
    <property type="match status" value="1"/>
</dbReference>
<name>A0AAW9NEV5_9BACL</name>
<dbReference type="PANTHER" id="PTHR30532:SF1">
    <property type="entry name" value="IRON(3+)-HYDROXAMATE-BINDING PROTEIN FHUD"/>
    <property type="match status" value="1"/>
</dbReference>
<evidence type="ECO:0000259" key="8">
    <source>
        <dbReference type="PROSITE" id="PS50983"/>
    </source>
</evidence>
<evidence type="ECO:0000313" key="10">
    <source>
        <dbReference type="Proteomes" id="UP001344888"/>
    </source>
</evidence>
<dbReference type="SMART" id="SM00342">
    <property type="entry name" value="HTH_ARAC"/>
    <property type="match status" value="1"/>
</dbReference>
<feature type="domain" description="Fe/B12 periplasmic-binding" evidence="8">
    <location>
        <begin position="204"/>
        <end position="342"/>
    </location>
</feature>
<dbReference type="GO" id="GO:0030288">
    <property type="term" value="C:outer membrane-bounded periplasmic space"/>
    <property type="evidence" value="ECO:0007669"/>
    <property type="project" value="TreeGrafter"/>
</dbReference>
<comment type="similarity">
    <text evidence="2">Belongs to the bacterial solute-binding protein 8 family.</text>
</comment>
<reference evidence="9 10" key="1">
    <citation type="submission" date="2023-03" db="EMBL/GenBank/DDBJ databases">
        <title>Bacillus Genome Sequencing.</title>
        <authorList>
            <person name="Dunlap C."/>
        </authorList>
    </citation>
    <scope>NUCLEOTIDE SEQUENCE [LARGE SCALE GENOMIC DNA]</scope>
    <source>
        <strain evidence="9 10">B-59205</strain>
    </source>
</reference>
<dbReference type="SUPFAM" id="SSF46689">
    <property type="entry name" value="Homeodomain-like"/>
    <property type="match status" value="2"/>
</dbReference>
<evidence type="ECO:0000256" key="2">
    <source>
        <dbReference type="ARBA" id="ARBA00008814"/>
    </source>
</evidence>
<comment type="subcellular location">
    <subcellularLocation>
        <location evidence="1">Cell envelope</location>
    </subcellularLocation>
</comment>
<keyword evidence="6" id="KW-0804">Transcription</keyword>
<evidence type="ECO:0000256" key="5">
    <source>
        <dbReference type="ARBA" id="ARBA00023015"/>
    </source>
</evidence>
<dbReference type="Pfam" id="PF01497">
    <property type="entry name" value="Peripla_BP_2"/>
    <property type="match status" value="1"/>
</dbReference>
<dbReference type="PANTHER" id="PTHR30532">
    <property type="entry name" value="IRON III DICITRATE-BINDING PERIPLASMIC PROTEIN"/>
    <property type="match status" value="1"/>
</dbReference>
<keyword evidence="3" id="KW-0813">Transport</keyword>
<dbReference type="Gene3D" id="1.10.10.60">
    <property type="entry name" value="Homeodomain-like"/>
    <property type="match status" value="2"/>
</dbReference>
<dbReference type="PROSITE" id="PS01124">
    <property type="entry name" value="HTH_ARAC_FAMILY_2"/>
    <property type="match status" value="1"/>
</dbReference>
<dbReference type="RefSeq" id="WP_326121034.1">
    <property type="nucleotide sequence ID" value="NZ_JARSFG010000001.1"/>
</dbReference>
<dbReference type="GO" id="GO:0003700">
    <property type="term" value="F:DNA-binding transcription factor activity"/>
    <property type="evidence" value="ECO:0007669"/>
    <property type="project" value="InterPro"/>
</dbReference>
<dbReference type="GO" id="GO:0043565">
    <property type="term" value="F:sequence-specific DNA binding"/>
    <property type="evidence" value="ECO:0007669"/>
    <property type="project" value="InterPro"/>
</dbReference>
<comment type="caution">
    <text evidence="9">The sequence shown here is derived from an EMBL/GenBank/DDBJ whole genome shotgun (WGS) entry which is preliminary data.</text>
</comment>
<evidence type="ECO:0000313" key="9">
    <source>
        <dbReference type="EMBL" id="MEC1176869.1"/>
    </source>
</evidence>
<organism evidence="9 10">
    <name type="scientific">Metasolibacillus meyeri</name>
    <dbReference type="NCBI Taxonomy" id="1071052"/>
    <lineage>
        <taxon>Bacteria</taxon>
        <taxon>Bacillati</taxon>
        <taxon>Bacillota</taxon>
        <taxon>Bacilli</taxon>
        <taxon>Bacillales</taxon>
        <taxon>Caryophanaceae</taxon>
        <taxon>Metasolibacillus</taxon>
    </lineage>
</organism>
<sequence>MAQVLLEVEQKEASTGTLEQALAYIERHVHEPIVIQEVVRHVQVPAHQLAALFKKHFGQAPKQYIRKRQQQLAETYLLQPHYRIKNVAAALNFDNEFYFSNAFKKWTGVTPSQFVKNSINNMSEKHIGNENHFQYNENQLAQANRFEGRENEFMIQNMMHKIKLPLLLSLLLLLAACGNDTKKESSIPPKEEATTRVVVDDAGREVEIPAKPERIITDWHLGQILAVGVTPLMGTIYNPGFLAQHYTDEEILEFSDASTSFEKIIELKPDLIVTWNAEEVENYEKIAPTIVFDSATYTTPQEEILAMGQFLGREEEAQAFAEDFETRVAAAKEKIRKAVPEG</sequence>
<dbReference type="Gene3D" id="3.40.50.1980">
    <property type="entry name" value="Nitrogenase molybdenum iron protein domain"/>
    <property type="match status" value="1"/>
</dbReference>
<evidence type="ECO:0000256" key="4">
    <source>
        <dbReference type="ARBA" id="ARBA00022729"/>
    </source>
</evidence>
<dbReference type="InterPro" id="IPR051313">
    <property type="entry name" value="Bact_iron-sidero_bind"/>
</dbReference>
<dbReference type="PROSITE" id="PS50983">
    <property type="entry name" value="FE_B12_PBP"/>
    <property type="match status" value="1"/>
</dbReference>
<dbReference type="Proteomes" id="UP001344888">
    <property type="component" value="Unassembled WGS sequence"/>
</dbReference>
<keyword evidence="10" id="KW-1185">Reference proteome</keyword>
<dbReference type="AlphaFoldDB" id="A0AAW9NEV5"/>
<gene>
    <name evidence="9" type="ORF">P9B03_00005</name>
</gene>